<feature type="transmembrane region" description="Helical" evidence="1">
    <location>
        <begin position="34"/>
        <end position="53"/>
    </location>
</feature>
<dbReference type="Proteomes" id="UP000629365">
    <property type="component" value="Unassembled WGS sequence"/>
</dbReference>
<sequence length="144" mass="15025">MTTIGFFAIAVFGLGALSIVTDAEIIEVPEAGQAPGIVGMVIAVAVFAAILYLAVRITHPKFRSVWAISIATAFAHLIAAGIGAVAVTGDFVNALAVMGELITGGASLVILLTAAIAGWAGVALRRTRAKRPRWPWERDDLDEN</sequence>
<dbReference type="EMBL" id="BMCM01000001">
    <property type="protein sequence ID" value="GGD61413.1"/>
    <property type="molecule type" value="Genomic_DNA"/>
</dbReference>
<evidence type="ECO:0008006" key="4">
    <source>
        <dbReference type="Google" id="ProtNLM"/>
    </source>
</evidence>
<evidence type="ECO:0000313" key="3">
    <source>
        <dbReference type="Proteomes" id="UP000629365"/>
    </source>
</evidence>
<keyword evidence="1" id="KW-0812">Transmembrane</keyword>
<feature type="transmembrane region" description="Helical" evidence="1">
    <location>
        <begin position="65"/>
        <end position="89"/>
    </location>
</feature>
<proteinExistence type="predicted"/>
<evidence type="ECO:0000256" key="1">
    <source>
        <dbReference type="SAM" id="Phobius"/>
    </source>
</evidence>
<dbReference type="RefSeq" id="WP_188434553.1">
    <property type="nucleotide sequence ID" value="NZ_BMCM01000001.1"/>
</dbReference>
<name>A0ABQ1RA80_9MICO</name>
<keyword evidence="3" id="KW-1185">Reference proteome</keyword>
<comment type="caution">
    <text evidence="2">The sequence shown here is derived from an EMBL/GenBank/DDBJ whole genome shotgun (WGS) entry which is preliminary data.</text>
</comment>
<keyword evidence="1" id="KW-1133">Transmembrane helix</keyword>
<protein>
    <recommendedName>
        <fullName evidence="4">Integral membrane protein</fullName>
    </recommendedName>
</protein>
<reference evidence="3" key="1">
    <citation type="journal article" date="2019" name="Int. J. Syst. Evol. Microbiol.">
        <title>The Global Catalogue of Microorganisms (GCM) 10K type strain sequencing project: providing services to taxonomists for standard genome sequencing and annotation.</title>
        <authorList>
            <consortium name="The Broad Institute Genomics Platform"/>
            <consortium name="The Broad Institute Genome Sequencing Center for Infectious Disease"/>
            <person name="Wu L."/>
            <person name="Ma J."/>
        </authorList>
    </citation>
    <scope>NUCLEOTIDE SEQUENCE [LARGE SCALE GENOMIC DNA]</scope>
    <source>
        <strain evidence="3">CCM 7640</strain>
    </source>
</reference>
<gene>
    <name evidence="2" type="ORF">GCM10007269_00690</name>
</gene>
<organism evidence="2 3">
    <name type="scientific">Microbacterium murale</name>
    <dbReference type="NCBI Taxonomy" id="1081040"/>
    <lineage>
        <taxon>Bacteria</taxon>
        <taxon>Bacillati</taxon>
        <taxon>Actinomycetota</taxon>
        <taxon>Actinomycetes</taxon>
        <taxon>Micrococcales</taxon>
        <taxon>Microbacteriaceae</taxon>
        <taxon>Microbacterium</taxon>
    </lineage>
</organism>
<keyword evidence="1" id="KW-0472">Membrane</keyword>
<evidence type="ECO:0000313" key="2">
    <source>
        <dbReference type="EMBL" id="GGD61413.1"/>
    </source>
</evidence>
<feature type="transmembrane region" description="Helical" evidence="1">
    <location>
        <begin position="101"/>
        <end position="124"/>
    </location>
</feature>
<accession>A0ABQ1RA80</accession>